<dbReference type="Gene3D" id="3.30.1330.80">
    <property type="entry name" value="Hypothetical protein, similar to alpha- acetolactate decarboxylase, domain 2"/>
    <property type="match status" value="1"/>
</dbReference>
<dbReference type="PROSITE" id="PS51742">
    <property type="entry name" value="PPC"/>
    <property type="match status" value="1"/>
</dbReference>
<gene>
    <name evidence="2" type="ORF">A2Y64_02375</name>
</gene>
<organism evidence="2 3">
    <name type="scientific">Candidatus Coatesbacteria bacterium RBG_13_66_14</name>
    <dbReference type="NCBI Taxonomy" id="1817816"/>
    <lineage>
        <taxon>Bacteria</taxon>
        <taxon>Candidatus Coatesiibacteriota</taxon>
    </lineage>
</organism>
<dbReference type="Pfam" id="PF03479">
    <property type="entry name" value="PCC"/>
    <property type="match status" value="1"/>
</dbReference>
<dbReference type="InterPro" id="IPR005175">
    <property type="entry name" value="PPC_dom"/>
</dbReference>
<reference evidence="2 3" key="1">
    <citation type="journal article" date="2016" name="Nat. Commun.">
        <title>Thousands of microbial genomes shed light on interconnected biogeochemical processes in an aquifer system.</title>
        <authorList>
            <person name="Anantharaman K."/>
            <person name="Brown C.T."/>
            <person name="Hug L.A."/>
            <person name="Sharon I."/>
            <person name="Castelle C.J."/>
            <person name="Probst A.J."/>
            <person name="Thomas B.C."/>
            <person name="Singh A."/>
            <person name="Wilkins M.J."/>
            <person name="Karaoz U."/>
            <person name="Brodie E.L."/>
            <person name="Williams K.H."/>
            <person name="Hubbard S.S."/>
            <person name="Banfield J.F."/>
        </authorList>
    </citation>
    <scope>NUCLEOTIDE SEQUENCE [LARGE SCALE GENOMIC DNA]</scope>
</reference>
<dbReference type="SUPFAM" id="SSF117856">
    <property type="entry name" value="AF0104/ALDC/Ptd012-like"/>
    <property type="match status" value="1"/>
</dbReference>
<dbReference type="PIRSF" id="PIRSF016702">
    <property type="entry name" value="DNA_bp_PD1"/>
    <property type="match status" value="1"/>
</dbReference>
<comment type="caution">
    <text evidence="2">The sequence shown here is derived from an EMBL/GenBank/DDBJ whole genome shotgun (WGS) entry which is preliminary data.</text>
</comment>
<evidence type="ECO:0000313" key="2">
    <source>
        <dbReference type="EMBL" id="OGD76764.1"/>
    </source>
</evidence>
<sequence>MYPRRRRGVGLYEFSQGRRFLVRVPRGEELVAYIDRLVNEQGIAQGFISGIGAVAEATIGFYDQKTRDYHERELTGGLEIVSLLGNISRREGRCHAHLHVGLADHSGAMYGGHLGRAVVFLTELVVVEFTGRELERVPDEATGLVCWR</sequence>
<evidence type="ECO:0000259" key="1">
    <source>
        <dbReference type="PROSITE" id="PS51742"/>
    </source>
</evidence>
<protein>
    <recommendedName>
        <fullName evidence="1">PPC domain-containing protein</fullName>
    </recommendedName>
</protein>
<name>A0A1F5FB88_9BACT</name>
<dbReference type="PANTHER" id="PTHR34988">
    <property type="entry name" value="PROTEIN, PUTATIVE-RELATED"/>
    <property type="match status" value="1"/>
</dbReference>
<feature type="domain" description="PPC" evidence="1">
    <location>
        <begin position="14"/>
        <end position="148"/>
    </location>
</feature>
<accession>A0A1F5FB88</accession>
<dbReference type="InterPro" id="IPR025707">
    <property type="entry name" value="DNA_bp_PD1"/>
</dbReference>
<evidence type="ECO:0000313" key="3">
    <source>
        <dbReference type="Proteomes" id="UP000177187"/>
    </source>
</evidence>
<dbReference type="PANTHER" id="PTHR34988:SF1">
    <property type="entry name" value="DNA-BINDING PROTEIN"/>
    <property type="match status" value="1"/>
</dbReference>
<proteinExistence type="predicted"/>
<dbReference type="EMBL" id="MFAF01000067">
    <property type="protein sequence ID" value="OGD76764.1"/>
    <property type="molecule type" value="Genomic_DNA"/>
</dbReference>
<dbReference type="STRING" id="1817816.A2Y64_02375"/>
<dbReference type="Proteomes" id="UP000177187">
    <property type="component" value="Unassembled WGS sequence"/>
</dbReference>
<dbReference type="AlphaFoldDB" id="A0A1F5FB88"/>
<dbReference type="CDD" id="cd11378">
    <property type="entry name" value="DUF296"/>
    <property type="match status" value="1"/>
</dbReference>